<sequence length="105" mass="11342">MTAYETHGSRGLVIIAALLGIAFLVLAWVAREALGGAIALLVAGALMGVVATLTPRWMRSWYEYNRRKVTRFNQQRSQQWGPPPVPAPPPSTGGNGWDGPRNNGS</sequence>
<keyword evidence="2" id="KW-0472">Membrane</keyword>
<comment type="caution">
    <text evidence="3">The sequence shown here is derived from an EMBL/GenBank/DDBJ whole genome shotgun (WGS) entry which is preliminary data.</text>
</comment>
<keyword evidence="2" id="KW-0812">Transmembrane</keyword>
<reference evidence="4" key="1">
    <citation type="journal article" date="2019" name="Int. J. Syst. Evol. Microbiol.">
        <title>The Global Catalogue of Microorganisms (GCM) 10K type strain sequencing project: providing services to taxonomists for standard genome sequencing and annotation.</title>
        <authorList>
            <consortium name="The Broad Institute Genomics Platform"/>
            <consortium name="The Broad Institute Genome Sequencing Center for Infectious Disease"/>
            <person name="Wu L."/>
            <person name="Ma J."/>
        </authorList>
    </citation>
    <scope>NUCLEOTIDE SEQUENCE [LARGE SCALE GENOMIC DNA]</scope>
    <source>
        <strain evidence="4">JCM 10411</strain>
    </source>
</reference>
<dbReference type="Proteomes" id="UP001596180">
    <property type="component" value="Unassembled WGS sequence"/>
</dbReference>
<dbReference type="EMBL" id="JBHSOA010000128">
    <property type="protein sequence ID" value="MFC5856611.1"/>
    <property type="molecule type" value="Genomic_DNA"/>
</dbReference>
<keyword evidence="2" id="KW-1133">Transmembrane helix</keyword>
<evidence type="ECO:0000313" key="4">
    <source>
        <dbReference type="Proteomes" id="UP001596180"/>
    </source>
</evidence>
<dbReference type="RefSeq" id="WP_381371042.1">
    <property type="nucleotide sequence ID" value="NZ_JBHSOA010000128.1"/>
</dbReference>
<gene>
    <name evidence="3" type="ORF">ACFPZI_34135</name>
</gene>
<accession>A0ABW1E860</accession>
<evidence type="ECO:0000313" key="3">
    <source>
        <dbReference type="EMBL" id="MFC5856611.1"/>
    </source>
</evidence>
<feature type="transmembrane region" description="Helical" evidence="2">
    <location>
        <begin position="36"/>
        <end position="58"/>
    </location>
</feature>
<proteinExistence type="predicted"/>
<protein>
    <submittedName>
        <fullName evidence="3">Uncharacterized protein</fullName>
    </submittedName>
</protein>
<feature type="region of interest" description="Disordered" evidence="1">
    <location>
        <begin position="73"/>
        <end position="105"/>
    </location>
</feature>
<evidence type="ECO:0000256" key="2">
    <source>
        <dbReference type="SAM" id="Phobius"/>
    </source>
</evidence>
<feature type="transmembrane region" description="Helical" evidence="2">
    <location>
        <begin position="12"/>
        <end position="30"/>
    </location>
</feature>
<organism evidence="3 4">
    <name type="scientific">Streptomyces chlorus</name>
    <dbReference type="NCBI Taxonomy" id="887452"/>
    <lineage>
        <taxon>Bacteria</taxon>
        <taxon>Bacillati</taxon>
        <taxon>Actinomycetota</taxon>
        <taxon>Actinomycetes</taxon>
        <taxon>Kitasatosporales</taxon>
        <taxon>Streptomycetaceae</taxon>
        <taxon>Streptomyces</taxon>
    </lineage>
</organism>
<keyword evidence="4" id="KW-1185">Reference proteome</keyword>
<name>A0ABW1E860_9ACTN</name>
<feature type="compositionally biased region" description="Pro residues" evidence="1">
    <location>
        <begin position="81"/>
        <end position="91"/>
    </location>
</feature>
<evidence type="ECO:0000256" key="1">
    <source>
        <dbReference type="SAM" id="MobiDB-lite"/>
    </source>
</evidence>